<feature type="region of interest" description="Disordered" evidence="1">
    <location>
        <begin position="60"/>
        <end position="191"/>
    </location>
</feature>
<dbReference type="Proteomes" id="UP001500466">
    <property type="component" value="Unassembled WGS sequence"/>
</dbReference>
<feature type="compositionally biased region" description="Low complexity" evidence="1">
    <location>
        <begin position="60"/>
        <end position="83"/>
    </location>
</feature>
<reference evidence="3" key="1">
    <citation type="journal article" date="2019" name="Int. J. Syst. Evol. Microbiol.">
        <title>The Global Catalogue of Microorganisms (GCM) 10K type strain sequencing project: providing services to taxonomists for standard genome sequencing and annotation.</title>
        <authorList>
            <consortium name="The Broad Institute Genomics Platform"/>
            <consortium name="The Broad Institute Genome Sequencing Center for Infectious Disease"/>
            <person name="Wu L."/>
            <person name="Ma J."/>
        </authorList>
    </citation>
    <scope>NUCLEOTIDE SEQUENCE [LARGE SCALE GENOMIC DNA]</scope>
    <source>
        <strain evidence="3">JCM 17986</strain>
    </source>
</reference>
<feature type="compositionally biased region" description="Pro residues" evidence="1">
    <location>
        <begin position="173"/>
        <end position="182"/>
    </location>
</feature>
<evidence type="ECO:0000313" key="3">
    <source>
        <dbReference type="Proteomes" id="UP001500466"/>
    </source>
</evidence>
<accession>A0ABP9GYX1</accession>
<evidence type="ECO:0000256" key="1">
    <source>
        <dbReference type="SAM" id="MobiDB-lite"/>
    </source>
</evidence>
<dbReference type="RefSeq" id="WP_345674988.1">
    <property type="nucleotide sequence ID" value="NZ_BAABHS010000006.1"/>
</dbReference>
<feature type="compositionally biased region" description="Low complexity" evidence="1">
    <location>
        <begin position="161"/>
        <end position="172"/>
    </location>
</feature>
<keyword evidence="3" id="KW-1185">Reference proteome</keyword>
<comment type="caution">
    <text evidence="2">The sequence shown here is derived from an EMBL/GenBank/DDBJ whole genome shotgun (WGS) entry which is preliminary data.</text>
</comment>
<dbReference type="Pfam" id="PF20348">
    <property type="entry name" value="DUF6643"/>
    <property type="match status" value="1"/>
</dbReference>
<proteinExistence type="predicted"/>
<organism evidence="2 3">
    <name type="scientific">Yinghuangia aomiensis</name>
    <dbReference type="NCBI Taxonomy" id="676205"/>
    <lineage>
        <taxon>Bacteria</taxon>
        <taxon>Bacillati</taxon>
        <taxon>Actinomycetota</taxon>
        <taxon>Actinomycetes</taxon>
        <taxon>Kitasatosporales</taxon>
        <taxon>Streptomycetaceae</taxon>
        <taxon>Yinghuangia</taxon>
    </lineage>
</organism>
<protein>
    <submittedName>
        <fullName evidence="2">Uncharacterized protein</fullName>
    </submittedName>
</protein>
<evidence type="ECO:0000313" key="2">
    <source>
        <dbReference type="EMBL" id="GAA4957524.1"/>
    </source>
</evidence>
<gene>
    <name evidence="2" type="ORF">GCM10023205_19880</name>
</gene>
<name>A0ABP9GYX1_9ACTN</name>
<feature type="compositionally biased region" description="Low complexity" evidence="1">
    <location>
        <begin position="102"/>
        <end position="112"/>
    </location>
</feature>
<dbReference type="InterPro" id="IPR046585">
    <property type="entry name" value="DUF6643"/>
</dbReference>
<dbReference type="EMBL" id="BAABHS010000006">
    <property type="protein sequence ID" value="GAA4957524.1"/>
    <property type="molecule type" value="Genomic_DNA"/>
</dbReference>
<feature type="compositionally biased region" description="Pro residues" evidence="1">
    <location>
        <begin position="113"/>
        <end position="122"/>
    </location>
</feature>
<sequence length="191" mass="19957">MTSARAFDGGFYSPYSETPIYDRLVAERGRPEIGPMHVPAPDFTGLGHYSRFGERPALPALPALPSSYSPPSYGSSAYGATSGNYPSVQSGAYSPAPQGGSPYPNAGYGAPAALPPALPAAPMPMQHSGQYAAAPQPYAGGMQPLPQNYRPAPGAPQGYRPAPGAPQQYVQQVPPPRSPGRPEPSGFPERY</sequence>